<gene>
    <name evidence="1" type="ORF">TSPGSL018_22571</name>
</gene>
<sequence>RLSWQHLHCASPVTGLCHYIPCPTLGPHHHRPSKAPSALVSILRPIRSALPDTSRHAPPVRRLLPCNLPYGFPPLPIA</sequence>
<evidence type="ECO:0000313" key="1">
    <source>
        <dbReference type="EMBL" id="JAC75619.1"/>
    </source>
</evidence>
<organism evidence="1">
    <name type="scientific">Tetraselmis sp. GSL018</name>
    <dbReference type="NCBI Taxonomy" id="582737"/>
    <lineage>
        <taxon>Eukaryota</taxon>
        <taxon>Viridiplantae</taxon>
        <taxon>Chlorophyta</taxon>
        <taxon>core chlorophytes</taxon>
        <taxon>Chlorodendrophyceae</taxon>
        <taxon>Chlorodendrales</taxon>
        <taxon>Chlorodendraceae</taxon>
        <taxon>Tetraselmis</taxon>
    </lineage>
</organism>
<reference evidence="1" key="1">
    <citation type="submission" date="2014-05" db="EMBL/GenBank/DDBJ databases">
        <title>The transcriptome of the halophilic microalga Tetraselmis sp. GSL018 isolated from the Great Salt Lake, Utah.</title>
        <authorList>
            <person name="Jinkerson R.E."/>
            <person name="D'Adamo S."/>
            <person name="Posewitz M.C."/>
        </authorList>
    </citation>
    <scope>NUCLEOTIDE SEQUENCE</scope>
    <source>
        <strain evidence="1">GSL018</strain>
    </source>
</reference>
<accession>A0A061RY21</accession>
<dbReference type="EMBL" id="GBEZ01010020">
    <property type="protein sequence ID" value="JAC75619.1"/>
    <property type="molecule type" value="Transcribed_RNA"/>
</dbReference>
<protein>
    <submittedName>
        <fullName evidence="1">Uncharacterized protein</fullName>
    </submittedName>
</protein>
<name>A0A061RY21_9CHLO</name>
<feature type="non-terminal residue" evidence="1">
    <location>
        <position position="1"/>
    </location>
</feature>
<proteinExistence type="predicted"/>
<feature type="non-terminal residue" evidence="1">
    <location>
        <position position="78"/>
    </location>
</feature>
<dbReference type="AlphaFoldDB" id="A0A061RY21"/>